<feature type="compositionally biased region" description="Basic and acidic residues" evidence="2">
    <location>
        <begin position="120"/>
        <end position="138"/>
    </location>
</feature>
<keyword evidence="6" id="KW-1185">Reference proteome</keyword>
<proteinExistence type="predicted"/>
<evidence type="ECO:0000259" key="3">
    <source>
        <dbReference type="Pfam" id="PF07727"/>
    </source>
</evidence>
<evidence type="ECO:0000313" key="6">
    <source>
        <dbReference type="Proteomes" id="UP001151760"/>
    </source>
</evidence>
<feature type="domain" description="Retroviral polymerase SH3-like" evidence="4">
    <location>
        <begin position="285"/>
        <end position="338"/>
    </location>
</feature>
<keyword evidence="1" id="KW-0175">Coiled coil</keyword>
<dbReference type="InterPro" id="IPR013103">
    <property type="entry name" value="RVT_2"/>
</dbReference>
<feature type="region of interest" description="Disordered" evidence="2">
    <location>
        <begin position="1049"/>
        <end position="1071"/>
    </location>
</feature>
<feature type="region of interest" description="Disordered" evidence="2">
    <location>
        <begin position="113"/>
        <end position="152"/>
    </location>
</feature>
<evidence type="ECO:0000256" key="2">
    <source>
        <dbReference type="SAM" id="MobiDB-lite"/>
    </source>
</evidence>
<dbReference type="Pfam" id="PF07727">
    <property type="entry name" value="RVT_2"/>
    <property type="match status" value="1"/>
</dbReference>
<evidence type="ECO:0000256" key="1">
    <source>
        <dbReference type="SAM" id="Coils"/>
    </source>
</evidence>
<dbReference type="Pfam" id="PF25597">
    <property type="entry name" value="SH3_retrovirus"/>
    <property type="match status" value="1"/>
</dbReference>
<dbReference type="EMBL" id="BQNB010013569">
    <property type="protein sequence ID" value="GJT17574.1"/>
    <property type="molecule type" value="Genomic_DNA"/>
</dbReference>
<comment type="caution">
    <text evidence="5">The sequence shown here is derived from an EMBL/GenBank/DDBJ whole genome shotgun (WGS) entry which is preliminary data.</text>
</comment>
<evidence type="ECO:0000259" key="4">
    <source>
        <dbReference type="Pfam" id="PF25597"/>
    </source>
</evidence>
<feature type="coiled-coil region" evidence="1">
    <location>
        <begin position="1197"/>
        <end position="1226"/>
    </location>
</feature>
<dbReference type="InterPro" id="IPR057670">
    <property type="entry name" value="SH3_retrovirus"/>
</dbReference>
<organism evidence="5 6">
    <name type="scientific">Tanacetum coccineum</name>
    <dbReference type="NCBI Taxonomy" id="301880"/>
    <lineage>
        <taxon>Eukaryota</taxon>
        <taxon>Viridiplantae</taxon>
        <taxon>Streptophyta</taxon>
        <taxon>Embryophyta</taxon>
        <taxon>Tracheophyta</taxon>
        <taxon>Spermatophyta</taxon>
        <taxon>Magnoliopsida</taxon>
        <taxon>eudicotyledons</taxon>
        <taxon>Gunneridae</taxon>
        <taxon>Pentapetalae</taxon>
        <taxon>asterids</taxon>
        <taxon>campanulids</taxon>
        <taxon>Asterales</taxon>
        <taxon>Asteraceae</taxon>
        <taxon>Asteroideae</taxon>
        <taxon>Anthemideae</taxon>
        <taxon>Anthemidinae</taxon>
        <taxon>Tanacetum</taxon>
    </lineage>
</organism>
<evidence type="ECO:0000313" key="5">
    <source>
        <dbReference type="EMBL" id="GJT17574.1"/>
    </source>
</evidence>
<reference evidence="5" key="2">
    <citation type="submission" date="2022-01" db="EMBL/GenBank/DDBJ databases">
        <authorList>
            <person name="Yamashiro T."/>
            <person name="Shiraishi A."/>
            <person name="Satake H."/>
            <person name="Nakayama K."/>
        </authorList>
    </citation>
    <scope>NUCLEOTIDE SEQUENCE</scope>
</reference>
<feature type="region of interest" description="Disordered" evidence="2">
    <location>
        <begin position="194"/>
        <end position="234"/>
    </location>
</feature>
<accession>A0ABQ5BXH9</accession>
<name>A0ABQ5BXH9_9ASTR</name>
<reference evidence="5" key="1">
    <citation type="journal article" date="2022" name="Int. J. Mol. Sci.">
        <title>Draft Genome of Tanacetum Coccineum: Genomic Comparison of Closely Related Tanacetum-Family Plants.</title>
        <authorList>
            <person name="Yamashiro T."/>
            <person name="Shiraishi A."/>
            <person name="Nakayama K."/>
            <person name="Satake H."/>
        </authorList>
    </citation>
    <scope>NUCLEOTIDE SEQUENCE</scope>
</reference>
<dbReference type="Proteomes" id="UP001151760">
    <property type="component" value="Unassembled WGS sequence"/>
</dbReference>
<feature type="compositionally biased region" description="Acidic residues" evidence="2">
    <location>
        <begin position="204"/>
        <end position="217"/>
    </location>
</feature>
<sequence length="1247" mass="141276">MLTIKGNHDQGDNGNQARNSAFDIGTAEAQQDQNVMTSTFPFIDHFLSEILEVHGERPEGNLKQLKTVKEEIVNGDSPPPKRTVDGVEQTYHPTTTEEKWNVITVIKGPYCNGSSGLQGDRNKEQERRNVTVNNRDKSFGAQQDSELPDFPPPYTGNFMPPKYDLVLAEEEEYVFSKSVTSIPDVATRKAKTTVSKPKSVGEPLIEDGISDSEDENETEFKSKQRKPRKSTARIAGKGVIDSGCSRHMIGNMSYLSDYEEIDGGFVAFRGDPKGGRITSKDTLDHLGKFDGKADEGFFVGYSTNSKAYSVFNSRTRIVEENLHVKGEEKIDFEHQENDDSEVPNTQEKRVNQEQDANVNSTNNINTVNPTISATDIENNVDDENIVYGCINDPNMPNLEEIVYSDDDEVGTEADMNNLVINVPVSPIPTTRVHKDHPLERIIRDIHSAPQTRRMTKNVTEHVEPKKTLVDLPYGKRAIGTKWIYKNKKDDRGIVVRNKARLVAKGYTQEERIDYDEVFALVAKIEAIRLFFAYASFMGFIVYQMDGKSAFLYGTIKEEVYVDDIIFGSTKKSLCVDFEQMMHKRFQMSFMGELTFFLGLQVKQKDDRIFISQDKYVVDILKKFDFITVKTASTQIETNKALLKDEEAKDVPVTPKIHHLTWKLFQIVIMLELALTGNPQQKGVMGLNQMLDYGFNFMNTKICIDNEFQSVFVKNPVFHSKIKHMEIRHHFIIDSYEKKLIQVIKIHIDHNVADLLTKAFDVKVGEGSGNPLIPNTNPRLLNSLMKNQSLFYHHLNSKRPTNLGKPKGPLRYLSLVDLFTLLQMRLSLRSGKTEWKGLVTTVSSFKKLSLELVWLLCLVVSKVMIARLNFTIAVLFYDAWLSLKVVRNKSVRSDLMLDDAEGTECLPNDVIFEQLTLMGSKTTAWNEFSSTMASAIICLATNQKFNFSKYIFDNIVKHLEGGVKFLMYPRFVQVFLDKQVEGITRHKEVYVTPSHTKKVFANMKRPGKEKVLDLEKSKTAQAKEIASLKKRVKQLEKRRKLRTPGLKRLRKVGSTSRVESSNDVSLGDQEDASKQGRKIVDLDADAEVTLVDETQEMNDDNLMFDTDVFGKSRVKEVAEKEVSTVDPVTTVGEVVTTANVEATTANAPTTTIDELTLAQTLIEIKAAKPKLLHFTKDKGKATMVEPERPLKKKDQVALDEEMARNLEAQMQAELIKEERIARQKEEEANIALIESWDNTQAMMEANFE</sequence>
<dbReference type="CDD" id="cd09272">
    <property type="entry name" value="RNase_HI_RT_Ty1"/>
    <property type="match status" value="1"/>
</dbReference>
<gene>
    <name evidence="5" type="ORF">Tco_0876280</name>
</gene>
<feature type="compositionally biased region" description="Polar residues" evidence="2">
    <location>
        <begin position="1052"/>
        <end position="1063"/>
    </location>
</feature>
<feature type="domain" description="Reverse transcriptase Ty1/copia-type" evidence="3">
    <location>
        <begin position="467"/>
        <end position="561"/>
    </location>
</feature>
<protein>
    <submittedName>
        <fullName evidence="5">Retrovirus-related pol polyprotein from transposon TNT 1-94</fullName>
    </submittedName>
</protein>